<dbReference type="PATRIC" id="fig|1566026.4.peg.953"/>
<dbReference type="RefSeq" id="WP_053224221.1">
    <property type="nucleotide sequence ID" value="NZ_JSVA01000015.1"/>
</dbReference>
<dbReference type="SUPFAM" id="SSF55008">
    <property type="entry name" value="HMA, heavy metal-associated domain"/>
    <property type="match status" value="1"/>
</dbReference>
<dbReference type="Proteomes" id="UP000036908">
    <property type="component" value="Unassembled WGS sequence"/>
</dbReference>
<name>A0A0L8AIY7_9BACT</name>
<evidence type="ECO:0000313" key="3">
    <source>
        <dbReference type="Proteomes" id="UP000036908"/>
    </source>
</evidence>
<dbReference type="EMBL" id="JSVA01000015">
    <property type="protein sequence ID" value="KOF02201.1"/>
    <property type="molecule type" value="Genomic_DNA"/>
</dbReference>
<gene>
    <name evidence="2" type="ORF">OB69_13270</name>
</gene>
<sequence>MKKAVYKTNINCGSCLSTVTPFLNELKELSEWSVDLSSKDRLLTVKAENIDSDRVVQAVEQAGFKAEKKQSVFGKLF</sequence>
<reference evidence="3" key="1">
    <citation type="submission" date="2014-11" db="EMBL/GenBank/DDBJ databases">
        <title>Genome sequencing of Roseivirga sp. D-25.</title>
        <authorList>
            <person name="Selvaratnam C."/>
            <person name="Thevarajoo S."/>
            <person name="Goh K.M."/>
            <person name="Eee R."/>
            <person name="Chan K.-G."/>
            <person name="Chong C.S."/>
        </authorList>
    </citation>
    <scope>NUCLEOTIDE SEQUENCE [LARGE SCALE GENOMIC DNA]</scope>
    <source>
        <strain evidence="3">D-25</strain>
    </source>
</reference>
<dbReference type="OrthoDB" id="677920at2"/>
<dbReference type="AlphaFoldDB" id="A0A0L8AIY7"/>
<evidence type="ECO:0000259" key="1">
    <source>
        <dbReference type="PROSITE" id="PS50846"/>
    </source>
</evidence>
<organism evidence="2 3">
    <name type="scientific">Roseivirga seohaensis subsp. aquiponti</name>
    <dbReference type="NCBI Taxonomy" id="1566026"/>
    <lineage>
        <taxon>Bacteria</taxon>
        <taxon>Pseudomonadati</taxon>
        <taxon>Bacteroidota</taxon>
        <taxon>Cytophagia</taxon>
        <taxon>Cytophagales</taxon>
        <taxon>Roseivirgaceae</taxon>
        <taxon>Roseivirga</taxon>
    </lineage>
</organism>
<feature type="domain" description="HMA" evidence="1">
    <location>
        <begin position="1"/>
        <end position="67"/>
    </location>
</feature>
<dbReference type="PROSITE" id="PS50846">
    <property type="entry name" value="HMA_2"/>
    <property type="match status" value="1"/>
</dbReference>
<accession>A0A0L8AIY7</accession>
<evidence type="ECO:0000313" key="2">
    <source>
        <dbReference type="EMBL" id="KOF02201.1"/>
    </source>
</evidence>
<dbReference type="GO" id="GO:0046872">
    <property type="term" value="F:metal ion binding"/>
    <property type="evidence" value="ECO:0007669"/>
    <property type="project" value="InterPro"/>
</dbReference>
<dbReference type="Gene3D" id="3.30.70.100">
    <property type="match status" value="1"/>
</dbReference>
<dbReference type="InterPro" id="IPR036163">
    <property type="entry name" value="HMA_dom_sf"/>
</dbReference>
<protein>
    <recommendedName>
        <fullName evidence="1">HMA domain-containing protein</fullName>
    </recommendedName>
</protein>
<dbReference type="CDD" id="cd00371">
    <property type="entry name" value="HMA"/>
    <property type="match status" value="1"/>
</dbReference>
<keyword evidence="3" id="KW-1185">Reference proteome</keyword>
<dbReference type="InterPro" id="IPR006121">
    <property type="entry name" value="HMA_dom"/>
</dbReference>
<proteinExistence type="predicted"/>
<comment type="caution">
    <text evidence="2">The sequence shown here is derived from an EMBL/GenBank/DDBJ whole genome shotgun (WGS) entry which is preliminary data.</text>
</comment>